<dbReference type="Pfam" id="PF00535">
    <property type="entry name" value="Glycos_transf_2"/>
    <property type="match status" value="1"/>
</dbReference>
<dbReference type="InterPro" id="IPR029044">
    <property type="entry name" value="Nucleotide-diphossugar_trans"/>
</dbReference>
<evidence type="ECO:0000313" key="3">
    <source>
        <dbReference type="Proteomes" id="UP000238634"/>
    </source>
</evidence>
<dbReference type="EMBL" id="PVWG01000040">
    <property type="protein sequence ID" value="PSB16555.1"/>
    <property type="molecule type" value="Genomic_DNA"/>
</dbReference>
<dbReference type="Gene3D" id="3.90.550.10">
    <property type="entry name" value="Spore Coat Polysaccharide Biosynthesis Protein SpsA, Chain A"/>
    <property type="match status" value="1"/>
</dbReference>
<dbReference type="RefSeq" id="WP_073074675.1">
    <property type="nucleotide sequence ID" value="NZ_MPPI01000043.1"/>
</dbReference>
<reference evidence="2 3" key="2">
    <citation type="submission" date="2018-03" db="EMBL/GenBank/DDBJ databases">
        <title>The ancient ancestry and fast evolution of plastids.</title>
        <authorList>
            <person name="Moore K.R."/>
            <person name="Magnabosco C."/>
            <person name="Momper L."/>
            <person name="Gold D.A."/>
            <person name="Bosak T."/>
            <person name="Fournier G.P."/>
        </authorList>
    </citation>
    <scope>NUCLEOTIDE SEQUENCE [LARGE SCALE GENOMIC DNA]</scope>
    <source>
        <strain evidence="2 3">ULC007</strain>
    </source>
</reference>
<feature type="domain" description="Glycosyltransferase 2-like" evidence="1">
    <location>
        <begin position="6"/>
        <end position="112"/>
    </location>
</feature>
<sequence length="339" mass="39186">MAALVSIIVNCYNQGRYLDRSVKSVLSQTLTDLECIIIDDGSTDNTRQISESLMILDSRVKYYFQENAGLASARNFGVSKAEGKWVQCLDADDWIHEDKTRFQLDHLAGYEDREVVFYSDYDRVLIDPNERIIDHQPNIIGTLTQEELIERLLTPDFLSSSPHPALQQATLMRKSIFLKYPLQEGLKAMVDRYFALEIAAEDIKFVYTPLVGAFYTKHQSNMTNDWNHLVNSYADFYERVASQHPKLMQFCQKSLMFFVNEAIKEKNQTQFEQFAKFVQFPIYLSDGKIKIWGRSSLNLAFIIRRLLPTTLLYEKGSLSQKILNLLSKPLTRWMPSKSG</sequence>
<dbReference type="Proteomes" id="UP000238634">
    <property type="component" value="Unassembled WGS sequence"/>
</dbReference>
<dbReference type="InterPro" id="IPR001173">
    <property type="entry name" value="Glyco_trans_2-like"/>
</dbReference>
<dbReference type="PANTHER" id="PTHR22916">
    <property type="entry name" value="GLYCOSYLTRANSFERASE"/>
    <property type="match status" value="1"/>
</dbReference>
<dbReference type="OrthoDB" id="9812327at2"/>
<dbReference type="PANTHER" id="PTHR22916:SF3">
    <property type="entry name" value="UDP-GLCNAC:BETAGAL BETA-1,3-N-ACETYLGLUCOSAMINYLTRANSFERASE-LIKE PROTEIN 1"/>
    <property type="match status" value="1"/>
</dbReference>
<dbReference type="AlphaFoldDB" id="A0A2T1D7S2"/>
<dbReference type="SUPFAM" id="SSF53448">
    <property type="entry name" value="Nucleotide-diphospho-sugar transferases"/>
    <property type="match status" value="1"/>
</dbReference>
<accession>A0A2T1D7S2</accession>
<dbReference type="GO" id="GO:0016758">
    <property type="term" value="F:hexosyltransferase activity"/>
    <property type="evidence" value="ECO:0007669"/>
    <property type="project" value="UniProtKB-ARBA"/>
</dbReference>
<dbReference type="STRING" id="1920490.GCA_001895925_05333"/>
<reference evidence="2 3" key="1">
    <citation type="submission" date="2018-02" db="EMBL/GenBank/DDBJ databases">
        <authorList>
            <person name="Cohen D.B."/>
            <person name="Kent A.D."/>
        </authorList>
    </citation>
    <scope>NUCLEOTIDE SEQUENCE [LARGE SCALE GENOMIC DNA]</scope>
    <source>
        <strain evidence="2 3">ULC007</strain>
    </source>
</reference>
<organism evidence="2 3">
    <name type="scientific">Phormidesmis priestleyi ULC007</name>
    <dbReference type="NCBI Taxonomy" id="1920490"/>
    <lineage>
        <taxon>Bacteria</taxon>
        <taxon>Bacillati</taxon>
        <taxon>Cyanobacteriota</taxon>
        <taxon>Cyanophyceae</taxon>
        <taxon>Leptolyngbyales</taxon>
        <taxon>Leptolyngbyaceae</taxon>
        <taxon>Phormidesmis</taxon>
    </lineage>
</organism>
<evidence type="ECO:0000313" key="2">
    <source>
        <dbReference type="EMBL" id="PSB16555.1"/>
    </source>
</evidence>
<keyword evidence="2" id="KW-0808">Transferase</keyword>
<protein>
    <submittedName>
        <fullName evidence="2">Glycosyltransferase family 2 protein</fullName>
    </submittedName>
</protein>
<evidence type="ECO:0000259" key="1">
    <source>
        <dbReference type="Pfam" id="PF00535"/>
    </source>
</evidence>
<keyword evidence="3" id="KW-1185">Reference proteome</keyword>
<dbReference type="CDD" id="cd00761">
    <property type="entry name" value="Glyco_tranf_GTA_type"/>
    <property type="match status" value="1"/>
</dbReference>
<proteinExistence type="predicted"/>
<name>A0A2T1D7S2_9CYAN</name>
<gene>
    <name evidence="2" type="ORF">C7B65_21305</name>
</gene>
<comment type="caution">
    <text evidence="2">The sequence shown here is derived from an EMBL/GenBank/DDBJ whole genome shotgun (WGS) entry which is preliminary data.</text>
</comment>